<reference evidence="3" key="2">
    <citation type="submission" date="2023-06" db="EMBL/GenBank/DDBJ databases">
        <authorList>
            <consortium name="Lawrence Berkeley National Laboratory"/>
            <person name="Haridas S."/>
            <person name="Hensen N."/>
            <person name="Bonometti L."/>
            <person name="Westerberg I."/>
            <person name="Brannstrom I.O."/>
            <person name="Guillou S."/>
            <person name="Cros-Aarteil S."/>
            <person name="Calhoun S."/>
            <person name="Kuo A."/>
            <person name="Mondo S."/>
            <person name="Pangilinan J."/>
            <person name="Riley R."/>
            <person name="Labutti K."/>
            <person name="Andreopoulos B."/>
            <person name="Lipzen A."/>
            <person name="Chen C."/>
            <person name="Yanf M."/>
            <person name="Daum C."/>
            <person name="Ng V."/>
            <person name="Clum A."/>
            <person name="Steindorff A."/>
            <person name="Ohm R."/>
            <person name="Martin F."/>
            <person name="Silar P."/>
            <person name="Natvig D."/>
            <person name="Lalanne C."/>
            <person name="Gautier V."/>
            <person name="Ament-Velasquez S.L."/>
            <person name="Kruys A."/>
            <person name="Hutchinson M.I."/>
            <person name="Powell A.J."/>
            <person name="Barry K."/>
            <person name="Miller A.N."/>
            <person name="Grigoriev I.V."/>
            <person name="Debuchy R."/>
            <person name="Gladieux P."/>
            <person name="Thoren M.H."/>
            <person name="Johannesson H."/>
        </authorList>
    </citation>
    <scope>NUCLEOTIDE SEQUENCE</scope>
    <source>
        <strain evidence="3">CBS 314.62</strain>
    </source>
</reference>
<dbReference type="PANTHER" id="PTHR34315:SF1">
    <property type="entry name" value="INTRADIOL RING-CLEAVAGE DIOXYGENASES DOMAIN-CONTAINING PROTEIN-RELATED"/>
    <property type="match status" value="1"/>
</dbReference>
<comment type="caution">
    <text evidence="3">The sequence shown here is derived from an EMBL/GenBank/DDBJ whole genome shotgun (WGS) entry which is preliminary data.</text>
</comment>
<evidence type="ECO:0000313" key="4">
    <source>
        <dbReference type="Proteomes" id="UP001270362"/>
    </source>
</evidence>
<feature type="chain" id="PRO_5042013081" evidence="1">
    <location>
        <begin position="18"/>
        <end position="337"/>
    </location>
</feature>
<protein>
    <submittedName>
        <fullName evidence="3">Intradiol ring-cleavage dioxygenase</fullName>
    </submittedName>
</protein>
<organism evidence="3 4">
    <name type="scientific">Podospora appendiculata</name>
    <dbReference type="NCBI Taxonomy" id="314037"/>
    <lineage>
        <taxon>Eukaryota</taxon>
        <taxon>Fungi</taxon>
        <taxon>Dikarya</taxon>
        <taxon>Ascomycota</taxon>
        <taxon>Pezizomycotina</taxon>
        <taxon>Sordariomycetes</taxon>
        <taxon>Sordariomycetidae</taxon>
        <taxon>Sordariales</taxon>
        <taxon>Podosporaceae</taxon>
        <taxon>Podospora</taxon>
    </lineage>
</organism>
<accession>A0AAE0XAW9</accession>
<dbReference type="EMBL" id="JAULSO010000002">
    <property type="protein sequence ID" value="KAK3689078.1"/>
    <property type="molecule type" value="Genomic_DNA"/>
</dbReference>
<dbReference type="Gene3D" id="2.60.130.10">
    <property type="entry name" value="Aromatic compound dioxygenase"/>
    <property type="match status" value="1"/>
</dbReference>
<keyword evidence="1" id="KW-0732">Signal</keyword>
<dbReference type="GO" id="GO:0016702">
    <property type="term" value="F:oxidoreductase activity, acting on single donors with incorporation of molecular oxygen, incorporation of two atoms of oxygen"/>
    <property type="evidence" value="ECO:0007669"/>
    <property type="project" value="InterPro"/>
</dbReference>
<dbReference type="InterPro" id="IPR000627">
    <property type="entry name" value="Intradiol_dOase_C"/>
</dbReference>
<sequence length="337" mass="36049">MRFTSLITGALAASVVAAHPGHDHEAEARNLEAMLDRMPRRDLSHCAEIIKRSGMEARSIARREELAAQLMKKRGLTGRATPINTSHKSTKGYTLSTPYSTIFATNNTCVLSPEVTEGPYYVAGEYIRKDTVEKQTGVSLTLDIQVLNIDTCKPVSGAYLEIWHTNATGVYSGISASGNGNSAKDKSNLNATFLRGVQQTDSDGVVQFNSIFPGHYTGRTTHTHVLVHTNAKALANGTIMDVTASHVGQFFYDQDLITLVEATAPYKSNKQTVTLNKNDGILTQASKTGDPFINYVTLGGSSVSGGLLGWIAFGIDTDLAKKVTKGATLYASGGVSG</sequence>
<evidence type="ECO:0000256" key="1">
    <source>
        <dbReference type="SAM" id="SignalP"/>
    </source>
</evidence>
<proteinExistence type="predicted"/>
<dbReference type="AlphaFoldDB" id="A0AAE0XAW9"/>
<dbReference type="CDD" id="cd03457">
    <property type="entry name" value="intradiol_dioxygenase_like"/>
    <property type="match status" value="1"/>
</dbReference>
<evidence type="ECO:0000259" key="2">
    <source>
        <dbReference type="Pfam" id="PF00775"/>
    </source>
</evidence>
<keyword evidence="4" id="KW-1185">Reference proteome</keyword>
<evidence type="ECO:0000313" key="3">
    <source>
        <dbReference type="EMBL" id="KAK3689078.1"/>
    </source>
</evidence>
<dbReference type="InterPro" id="IPR015889">
    <property type="entry name" value="Intradiol_dOase_core"/>
</dbReference>
<reference evidence="3" key="1">
    <citation type="journal article" date="2023" name="Mol. Phylogenet. Evol.">
        <title>Genome-scale phylogeny and comparative genomics of the fungal order Sordariales.</title>
        <authorList>
            <person name="Hensen N."/>
            <person name="Bonometti L."/>
            <person name="Westerberg I."/>
            <person name="Brannstrom I.O."/>
            <person name="Guillou S."/>
            <person name="Cros-Aarteil S."/>
            <person name="Calhoun S."/>
            <person name="Haridas S."/>
            <person name="Kuo A."/>
            <person name="Mondo S."/>
            <person name="Pangilinan J."/>
            <person name="Riley R."/>
            <person name="LaButti K."/>
            <person name="Andreopoulos B."/>
            <person name="Lipzen A."/>
            <person name="Chen C."/>
            <person name="Yan M."/>
            <person name="Daum C."/>
            <person name="Ng V."/>
            <person name="Clum A."/>
            <person name="Steindorff A."/>
            <person name="Ohm R.A."/>
            <person name="Martin F."/>
            <person name="Silar P."/>
            <person name="Natvig D.O."/>
            <person name="Lalanne C."/>
            <person name="Gautier V."/>
            <person name="Ament-Velasquez S.L."/>
            <person name="Kruys A."/>
            <person name="Hutchinson M.I."/>
            <person name="Powell A.J."/>
            <person name="Barry K."/>
            <person name="Miller A.N."/>
            <person name="Grigoriev I.V."/>
            <person name="Debuchy R."/>
            <person name="Gladieux P."/>
            <person name="Hiltunen Thoren M."/>
            <person name="Johannesson H."/>
        </authorList>
    </citation>
    <scope>NUCLEOTIDE SEQUENCE</scope>
    <source>
        <strain evidence="3">CBS 314.62</strain>
    </source>
</reference>
<feature type="domain" description="Intradiol ring-cleavage dioxygenases" evidence="2">
    <location>
        <begin position="117"/>
        <end position="223"/>
    </location>
</feature>
<name>A0AAE0XAW9_9PEZI</name>
<dbReference type="SUPFAM" id="SSF49482">
    <property type="entry name" value="Aromatic compound dioxygenase"/>
    <property type="match status" value="1"/>
</dbReference>
<dbReference type="Pfam" id="PF00775">
    <property type="entry name" value="Dioxygenase_C"/>
    <property type="match status" value="1"/>
</dbReference>
<dbReference type="GO" id="GO:0008199">
    <property type="term" value="F:ferric iron binding"/>
    <property type="evidence" value="ECO:0007669"/>
    <property type="project" value="InterPro"/>
</dbReference>
<dbReference type="Proteomes" id="UP001270362">
    <property type="component" value="Unassembled WGS sequence"/>
</dbReference>
<gene>
    <name evidence="3" type="ORF">B0T22DRAFT_427179</name>
</gene>
<feature type="signal peptide" evidence="1">
    <location>
        <begin position="1"/>
        <end position="17"/>
    </location>
</feature>
<keyword evidence="3" id="KW-0223">Dioxygenase</keyword>
<keyword evidence="3" id="KW-0560">Oxidoreductase</keyword>
<dbReference type="PANTHER" id="PTHR34315">
    <property type="match status" value="1"/>
</dbReference>